<dbReference type="EMBL" id="FRXO01000002">
    <property type="protein sequence ID" value="SHO62684.1"/>
    <property type="molecule type" value="Genomic_DNA"/>
</dbReference>
<protein>
    <submittedName>
        <fullName evidence="8">Multidrug resistance protein, MATE family</fullName>
    </submittedName>
</protein>
<evidence type="ECO:0000256" key="5">
    <source>
        <dbReference type="ARBA" id="ARBA00023136"/>
    </source>
</evidence>
<dbReference type="InterPro" id="IPR044644">
    <property type="entry name" value="DinF-like"/>
</dbReference>
<feature type="transmembrane region" description="Helical" evidence="7">
    <location>
        <begin position="108"/>
        <end position="136"/>
    </location>
</feature>
<keyword evidence="5 7" id="KW-0472">Membrane</keyword>
<keyword evidence="9" id="KW-1185">Reference proteome</keyword>
<proteinExistence type="inferred from homology"/>
<evidence type="ECO:0000256" key="3">
    <source>
        <dbReference type="ARBA" id="ARBA00022692"/>
    </source>
</evidence>
<comment type="subcellular location">
    <subcellularLocation>
        <location evidence="1">Membrane</location>
        <topology evidence="1">Multi-pass membrane protein</topology>
    </subcellularLocation>
</comment>
<keyword evidence="4 7" id="KW-1133">Transmembrane helix</keyword>
<evidence type="ECO:0000313" key="8">
    <source>
        <dbReference type="EMBL" id="SHO62684.1"/>
    </source>
</evidence>
<feature type="transmembrane region" description="Helical" evidence="7">
    <location>
        <begin position="368"/>
        <end position="389"/>
    </location>
</feature>
<gene>
    <name evidence="8" type="ORF">SAMN02745172_01130</name>
</gene>
<dbReference type="NCBIfam" id="TIGR00797">
    <property type="entry name" value="matE"/>
    <property type="match status" value="1"/>
</dbReference>
<keyword evidence="3 7" id="KW-0812">Transmembrane</keyword>
<evidence type="ECO:0000256" key="7">
    <source>
        <dbReference type="SAM" id="Phobius"/>
    </source>
</evidence>
<feature type="transmembrane region" description="Helical" evidence="7">
    <location>
        <begin position="281"/>
        <end position="304"/>
    </location>
</feature>
<dbReference type="GO" id="GO:0042910">
    <property type="term" value="F:xenobiotic transmembrane transporter activity"/>
    <property type="evidence" value="ECO:0007669"/>
    <property type="project" value="InterPro"/>
</dbReference>
<dbReference type="GO" id="GO:0015297">
    <property type="term" value="F:antiporter activity"/>
    <property type="evidence" value="ECO:0007669"/>
    <property type="project" value="InterPro"/>
</dbReference>
<dbReference type="PANTHER" id="PTHR42893">
    <property type="entry name" value="PROTEIN DETOXIFICATION 44, CHLOROPLASTIC-RELATED"/>
    <property type="match status" value="1"/>
</dbReference>
<dbReference type="Pfam" id="PF01554">
    <property type="entry name" value="MatE"/>
    <property type="match status" value="2"/>
</dbReference>
<accession>A0A1M7ZCS3</accession>
<dbReference type="STRING" id="1123029.SAMN02745172_01130"/>
<dbReference type="Proteomes" id="UP000186406">
    <property type="component" value="Unassembled WGS sequence"/>
</dbReference>
<feature type="region of interest" description="Disordered" evidence="6">
    <location>
        <begin position="1"/>
        <end position="20"/>
    </location>
</feature>
<organism evidence="8 9">
    <name type="scientific">Pseudoxanthobacter soli DSM 19599</name>
    <dbReference type="NCBI Taxonomy" id="1123029"/>
    <lineage>
        <taxon>Bacteria</taxon>
        <taxon>Pseudomonadati</taxon>
        <taxon>Pseudomonadota</taxon>
        <taxon>Alphaproteobacteria</taxon>
        <taxon>Hyphomicrobiales</taxon>
        <taxon>Segnochrobactraceae</taxon>
        <taxon>Pseudoxanthobacter</taxon>
    </lineage>
</organism>
<feature type="transmembrane region" description="Helical" evidence="7">
    <location>
        <begin position="215"/>
        <end position="236"/>
    </location>
</feature>
<feature type="transmembrane region" description="Helical" evidence="7">
    <location>
        <begin position="182"/>
        <end position="203"/>
    </location>
</feature>
<feature type="transmembrane region" description="Helical" evidence="7">
    <location>
        <begin position="148"/>
        <end position="170"/>
    </location>
</feature>
<evidence type="ECO:0000256" key="4">
    <source>
        <dbReference type="ARBA" id="ARBA00022989"/>
    </source>
</evidence>
<dbReference type="PANTHER" id="PTHR42893:SF46">
    <property type="entry name" value="PROTEIN DETOXIFICATION 44, CHLOROPLASTIC"/>
    <property type="match status" value="1"/>
</dbReference>
<dbReference type="InterPro" id="IPR002528">
    <property type="entry name" value="MATE_fam"/>
</dbReference>
<evidence type="ECO:0000256" key="1">
    <source>
        <dbReference type="ARBA" id="ARBA00004141"/>
    </source>
</evidence>
<reference evidence="8 9" key="1">
    <citation type="submission" date="2016-12" db="EMBL/GenBank/DDBJ databases">
        <authorList>
            <person name="Song W.-J."/>
            <person name="Kurnit D.M."/>
        </authorList>
    </citation>
    <scope>NUCLEOTIDE SEQUENCE [LARGE SCALE GENOMIC DNA]</scope>
    <source>
        <strain evidence="8 9">DSM 19599</strain>
    </source>
</reference>
<feature type="transmembrane region" description="Helical" evidence="7">
    <location>
        <begin position="256"/>
        <end position="275"/>
    </location>
</feature>
<feature type="transmembrane region" description="Helical" evidence="7">
    <location>
        <begin position="401"/>
        <end position="420"/>
    </location>
</feature>
<evidence type="ECO:0000256" key="2">
    <source>
        <dbReference type="ARBA" id="ARBA00010199"/>
    </source>
</evidence>
<feature type="transmembrane region" description="Helical" evidence="7">
    <location>
        <begin position="325"/>
        <end position="348"/>
    </location>
</feature>
<evidence type="ECO:0000256" key="6">
    <source>
        <dbReference type="SAM" id="MobiDB-lite"/>
    </source>
</evidence>
<feature type="transmembrane region" description="Helical" evidence="7">
    <location>
        <begin position="27"/>
        <end position="47"/>
    </location>
</feature>
<dbReference type="CDD" id="cd13136">
    <property type="entry name" value="MATE_DinF_like"/>
    <property type="match status" value="1"/>
</dbReference>
<feature type="transmembrane region" description="Helical" evidence="7">
    <location>
        <begin position="426"/>
        <end position="444"/>
    </location>
</feature>
<evidence type="ECO:0000313" key="9">
    <source>
        <dbReference type="Proteomes" id="UP000186406"/>
    </source>
</evidence>
<comment type="similarity">
    <text evidence="2">Belongs to the multi antimicrobial extrusion (MATE) (TC 2.A.66.1) family.</text>
</comment>
<sequence length="471" mass="48457">MPAFMTPHEATQPAGATRPSSVGHRTVLAIAVPMTLAHLSTPLVGIVDGALIGWTGDAAMMGGIAVGALAFDILFSFFSFLRMGTTGLAAQAFGAGDKTEQRAVLARALMAAVVLGAGLVVCAVPLCWAFVTAIGASPAVNTAFAGYFMVRILAAPLTLLNYSVLGWVVGIGRAGIGLALQLLLNGVNMAAGVALVWGLGLGTAGAGGAAVAAEAVAAIAGIVVVIVLTRGGAWPAWARLAERRAVVATFAVNRDIMIRSVALTAALGFFTAQGARHGDVVLAANAVLFNLVLAGSYFLDGLATAAEQLAGRAIGARRPDDFRRAVTLSVGWGFFMAGILTAIFALGGPTLIDLMTASPEVREMARHYLFWVLLAPAFGVLAFELDGVFIGATWSSTMRDMMLVSLAGYFALWAVLAPLFGNHGLWAALIGFFGLRGLTLAACLPRRLKRAFAAAPYAPLAAHSAASHPTA</sequence>
<name>A0A1M7ZCS3_9HYPH</name>
<feature type="transmembrane region" description="Helical" evidence="7">
    <location>
        <begin position="59"/>
        <end position="81"/>
    </location>
</feature>
<dbReference type="GO" id="GO:0005886">
    <property type="term" value="C:plasma membrane"/>
    <property type="evidence" value="ECO:0007669"/>
    <property type="project" value="TreeGrafter"/>
</dbReference>
<dbReference type="AlphaFoldDB" id="A0A1M7ZCS3"/>